<dbReference type="AlphaFoldDB" id="A0A7S2KKD0"/>
<protein>
    <submittedName>
        <fullName evidence="1">Uncharacterized protein</fullName>
    </submittedName>
</protein>
<gene>
    <name evidence="1" type="ORF">LDAN0321_LOCUS9764</name>
</gene>
<sequence>MLRISSRVVQAGKAAGCISRHSTEKVLNNRNAAAYATFHTNTFVTSAQVALDDALDVEEYFSPNGDLFDAEIGEDLVGKSASIVRIFGPQSNAQALLACGGSYLARDASFDPRYDRAQKWIRSHAVGHAVGSPSLAAGLFCGLVEASFPNSIPVRSDMKHIRPIVVGIEMEARVTVKEVIRTDSSYQLESFVNEASSTNKKGYEVLLDAELTRIRDSAKIVEGSHSVWLSDYTRM</sequence>
<evidence type="ECO:0000313" key="1">
    <source>
        <dbReference type="EMBL" id="CAD9579096.1"/>
    </source>
</evidence>
<name>A0A7S2KKD0_9STRA</name>
<dbReference type="EMBL" id="HBGY01015058">
    <property type="protein sequence ID" value="CAD9579096.1"/>
    <property type="molecule type" value="Transcribed_RNA"/>
</dbReference>
<proteinExistence type="predicted"/>
<organism evidence="1">
    <name type="scientific">Leptocylindrus danicus</name>
    <dbReference type="NCBI Taxonomy" id="163516"/>
    <lineage>
        <taxon>Eukaryota</taxon>
        <taxon>Sar</taxon>
        <taxon>Stramenopiles</taxon>
        <taxon>Ochrophyta</taxon>
        <taxon>Bacillariophyta</taxon>
        <taxon>Coscinodiscophyceae</taxon>
        <taxon>Chaetocerotophycidae</taxon>
        <taxon>Leptocylindrales</taxon>
        <taxon>Leptocylindraceae</taxon>
        <taxon>Leptocylindrus</taxon>
    </lineage>
</organism>
<accession>A0A7S2KKD0</accession>
<reference evidence="1" key="1">
    <citation type="submission" date="2021-01" db="EMBL/GenBank/DDBJ databases">
        <authorList>
            <person name="Corre E."/>
            <person name="Pelletier E."/>
            <person name="Niang G."/>
            <person name="Scheremetjew M."/>
            <person name="Finn R."/>
            <person name="Kale V."/>
            <person name="Holt S."/>
            <person name="Cochrane G."/>
            <person name="Meng A."/>
            <person name="Brown T."/>
            <person name="Cohen L."/>
        </authorList>
    </citation>
    <scope>NUCLEOTIDE SEQUENCE</scope>
    <source>
        <strain evidence="1">B650</strain>
    </source>
</reference>